<dbReference type="SUPFAM" id="SSF53098">
    <property type="entry name" value="Ribonuclease H-like"/>
    <property type="match status" value="1"/>
</dbReference>
<protein>
    <recommendedName>
        <fullName evidence="1">HAT C-terminal dimerisation domain-containing protein</fullName>
    </recommendedName>
</protein>
<evidence type="ECO:0000313" key="2">
    <source>
        <dbReference type="EMBL" id="CAL1672051.1"/>
    </source>
</evidence>
<dbReference type="Pfam" id="PF05699">
    <property type="entry name" value="Dimer_Tnp_hAT"/>
    <property type="match status" value="1"/>
</dbReference>
<dbReference type="EMBL" id="CAXIPU020000446">
    <property type="protein sequence ID" value="CAL1672051.1"/>
    <property type="molecule type" value="Genomic_DNA"/>
</dbReference>
<reference evidence="2" key="1">
    <citation type="submission" date="2024-04" db="EMBL/GenBank/DDBJ databases">
        <authorList>
            <consortium name="Molecular Ecology Group"/>
        </authorList>
    </citation>
    <scope>NUCLEOTIDE SEQUENCE</scope>
</reference>
<feature type="domain" description="HAT C-terminal dimerisation" evidence="1">
    <location>
        <begin position="319"/>
        <end position="382"/>
    </location>
</feature>
<comment type="caution">
    <text evidence="2">The sequence shown here is derived from an EMBL/GenBank/DDBJ whole genome shotgun (WGS) entry which is preliminary data.</text>
</comment>
<name>A0AAV2MYC3_9HYME</name>
<dbReference type="PANTHER" id="PTHR37162:SF1">
    <property type="entry name" value="BED-TYPE DOMAIN-CONTAINING PROTEIN"/>
    <property type="match status" value="1"/>
</dbReference>
<keyword evidence="3" id="KW-1185">Reference proteome</keyword>
<proteinExistence type="predicted"/>
<dbReference type="GO" id="GO:0046983">
    <property type="term" value="F:protein dimerization activity"/>
    <property type="evidence" value="ECO:0007669"/>
    <property type="project" value="InterPro"/>
</dbReference>
<dbReference type="InterPro" id="IPR008906">
    <property type="entry name" value="HATC_C_dom"/>
</dbReference>
<dbReference type="PANTHER" id="PTHR37162">
    <property type="entry name" value="HAT FAMILY DIMERISATION DOMAINCONTAINING PROTEIN-RELATED"/>
    <property type="match status" value="1"/>
</dbReference>
<organism evidence="2 3">
    <name type="scientific">Lasius platythorax</name>
    <dbReference type="NCBI Taxonomy" id="488582"/>
    <lineage>
        <taxon>Eukaryota</taxon>
        <taxon>Metazoa</taxon>
        <taxon>Ecdysozoa</taxon>
        <taxon>Arthropoda</taxon>
        <taxon>Hexapoda</taxon>
        <taxon>Insecta</taxon>
        <taxon>Pterygota</taxon>
        <taxon>Neoptera</taxon>
        <taxon>Endopterygota</taxon>
        <taxon>Hymenoptera</taxon>
        <taxon>Apocrita</taxon>
        <taxon>Aculeata</taxon>
        <taxon>Formicoidea</taxon>
        <taxon>Formicidae</taxon>
        <taxon>Formicinae</taxon>
        <taxon>Lasius</taxon>
        <taxon>Lasius</taxon>
    </lineage>
</organism>
<evidence type="ECO:0000259" key="1">
    <source>
        <dbReference type="Pfam" id="PF05699"/>
    </source>
</evidence>
<dbReference type="InterPro" id="IPR012337">
    <property type="entry name" value="RNaseH-like_sf"/>
</dbReference>
<accession>A0AAV2MYC3</accession>
<sequence length="432" mass="50338">MEKSPNLITLPCVCHSSALAAREACEIIPQDCEHFIKGISTFINSSPKRTAIFRDFQMCFEDKPLSILKYAETRWLTRHKCAQRILEMWDTLGKFLMEQASENVRSADNLLSIFQNPSTKAYLFFLEYALDMFNKYNAKFQTSKSLIHELQPSSIELLLWFVKKFMKPALLKPKVFGHILRTVNFSDRVNHLPLEETDFGFECKEYLEEQINQKILSKIDVDLIRENFLQFYIKASEQIRDRLPIDDNFLYCVAVFNNKIALFECDRESTVLKVLQVNHRLGKLVDVNEMRSEWKSLYEVDLPTKVDWSKLSFDDMWIQIGLYSVDNKIRFPNLGSLLSVVRALPHSNAEAERVFSIILDAKTRKRNNMSIETLNSICVIKYALRAHNKTARTMAVTREHLALMTAENVYRKSLSNQQNNLTLHSHDDEEEI</sequence>
<dbReference type="AlphaFoldDB" id="A0AAV2MYC3"/>
<gene>
    <name evidence="2" type="ORF">LPLAT_LOCUS5459</name>
</gene>
<evidence type="ECO:0000313" key="3">
    <source>
        <dbReference type="Proteomes" id="UP001497644"/>
    </source>
</evidence>
<dbReference type="Proteomes" id="UP001497644">
    <property type="component" value="Unassembled WGS sequence"/>
</dbReference>